<proteinExistence type="predicted"/>
<sequence length="646" mass="74742">MKASYALRETTGTILGPMPPLEFLNTFLPAPTQGRGRQDPPRDPSAFKEFSSTRKPQARYQKWIDALEPFCGRTLIQVDTHKLPVFRERKKEFGPQVCVYLGRRDRGFDPPNFLDMRHVEMSIHFSEELDPFNDEWSRSKPFERKGVKAQALLGEIAVSASTQLSFQSRTHVFSMLVFPQSVRFLRWDRAGVIVTRKISLAHSGHLVATFFQRLQFASPCTRGIDQTITTPSLSTEKEALIRQTLEVKTDTPLLQVKISGRRFVFANSAFFNSHFARSTRCFRAYNLDAKKGEGRRVILKDTWRMVGRKNEFERNEKLRWAGVSNIPRVWCGEDVLRDLRAGGSLYHRTRTQGYEYAPWTTPSKMILHTYRHYRQVMEELEGPLTSCRNMKDVVTALRDACQAQADGYKKANIVHSDSSLSNVMIKYEGDQVRGYLIDWDLSLDLDDDPQPIGPVGQWPFMAARIQIFDFWTRKYRQDQVDDVESLFHDLVYVLVYYTDFDRYLMGKYFNEMEIQGGVQCGGKTKISLMKLEGKFLCSRIECDQIRNLVKTLATVLYSRYAVHDSGISRTLGLEARRNSKLLYSDPYWMSKVLTEALKQPGWGEDELLRGNDPDDIDAEEALDWEEVAREMKERSEGRGRKKRKLR</sequence>
<dbReference type="EMBL" id="ML208397">
    <property type="protein sequence ID" value="TFK66677.1"/>
    <property type="molecule type" value="Genomic_DNA"/>
</dbReference>
<reference evidence="1 2" key="1">
    <citation type="journal article" date="2019" name="Nat. Ecol. Evol.">
        <title>Megaphylogeny resolves global patterns of mushroom evolution.</title>
        <authorList>
            <person name="Varga T."/>
            <person name="Krizsan K."/>
            <person name="Foldi C."/>
            <person name="Dima B."/>
            <person name="Sanchez-Garcia M."/>
            <person name="Sanchez-Ramirez S."/>
            <person name="Szollosi G.J."/>
            <person name="Szarkandi J.G."/>
            <person name="Papp V."/>
            <person name="Albert L."/>
            <person name="Andreopoulos W."/>
            <person name="Angelini C."/>
            <person name="Antonin V."/>
            <person name="Barry K.W."/>
            <person name="Bougher N.L."/>
            <person name="Buchanan P."/>
            <person name="Buyck B."/>
            <person name="Bense V."/>
            <person name="Catcheside P."/>
            <person name="Chovatia M."/>
            <person name="Cooper J."/>
            <person name="Damon W."/>
            <person name="Desjardin D."/>
            <person name="Finy P."/>
            <person name="Geml J."/>
            <person name="Haridas S."/>
            <person name="Hughes K."/>
            <person name="Justo A."/>
            <person name="Karasinski D."/>
            <person name="Kautmanova I."/>
            <person name="Kiss B."/>
            <person name="Kocsube S."/>
            <person name="Kotiranta H."/>
            <person name="LaButti K.M."/>
            <person name="Lechner B.E."/>
            <person name="Liimatainen K."/>
            <person name="Lipzen A."/>
            <person name="Lukacs Z."/>
            <person name="Mihaltcheva S."/>
            <person name="Morgado L.N."/>
            <person name="Niskanen T."/>
            <person name="Noordeloos M.E."/>
            <person name="Ohm R.A."/>
            <person name="Ortiz-Santana B."/>
            <person name="Ovrebo C."/>
            <person name="Racz N."/>
            <person name="Riley R."/>
            <person name="Savchenko A."/>
            <person name="Shiryaev A."/>
            <person name="Soop K."/>
            <person name="Spirin V."/>
            <person name="Szebenyi C."/>
            <person name="Tomsovsky M."/>
            <person name="Tulloss R.E."/>
            <person name="Uehling J."/>
            <person name="Grigoriev I.V."/>
            <person name="Vagvolgyi C."/>
            <person name="Papp T."/>
            <person name="Martin F.M."/>
            <person name="Miettinen O."/>
            <person name="Hibbett D.S."/>
            <person name="Nagy L.G."/>
        </authorList>
    </citation>
    <scope>NUCLEOTIDE SEQUENCE [LARGE SCALE GENOMIC DNA]</scope>
    <source>
        <strain evidence="1 2">NL-1719</strain>
    </source>
</reference>
<protein>
    <submittedName>
        <fullName evidence="1">Uncharacterized protein</fullName>
    </submittedName>
</protein>
<name>A0ACD3AMG0_9AGAR</name>
<accession>A0ACD3AMG0</accession>
<gene>
    <name evidence="1" type="ORF">BDN72DRAFT_843917</name>
</gene>
<keyword evidence="2" id="KW-1185">Reference proteome</keyword>
<dbReference type="Proteomes" id="UP000308600">
    <property type="component" value="Unassembled WGS sequence"/>
</dbReference>
<evidence type="ECO:0000313" key="2">
    <source>
        <dbReference type="Proteomes" id="UP000308600"/>
    </source>
</evidence>
<evidence type="ECO:0000313" key="1">
    <source>
        <dbReference type="EMBL" id="TFK66677.1"/>
    </source>
</evidence>
<organism evidence="1 2">
    <name type="scientific">Pluteus cervinus</name>
    <dbReference type="NCBI Taxonomy" id="181527"/>
    <lineage>
        <taxon>Eukaryota</taxon>
        <taxon>Fungi</taxon>
        <taxon>Dikarya</taxon>
        <taxon>Basidiomycota</taxon>
        <taxon>Agaricomycotina</taxon>
        <taxon>Agaricomycetes</taxon>
        <taxon>Agaricomycetidae</taxon>
        <taxon>Agaricales</taxon>
        <taxon>Pluteineae</taxon>
        <taxon>Pluteaceae</taxon>
        <taxon>Pluteus</taxon>
    </lineage>
</organism>